<gene>
    <name evidence="2" type="ORF">HMSLTHF_16520</name>
</gene>
<dbReference type="RefSeq" id="WP_172416157.1">
    <property type="nucleotide sequence ID" value="NZ_AP022821.1"/>
</dbReference>
<proteinExistence type="predicted"/>
<feature type="transmembrane region" description="Helical" evidence="1">
    <location>
        <begin position="38"/>
        <end position="68"/>
    </location>
</feature>
<reference evidence="2 3" key="1">
    <citation type="submission" date="2020-02" db="EMBL/GenBank/DDBJ databases">
        <title>Complete Genome Sequence of Halomonas meridiana strain BAA-801, Isolated from Deep Sea Thermal Vent.</title>
        <authorList>
            <person name="Takahashi Y."/>
            <person name="Takahashi H."/>
            <person name="Galipon J."/>
            <person name="Arakawa K."/>
        </authorList>
    </citation>
    <scope>NUCLEOTIDE SEQUENCE [LARGE SCALE GENOMIC DNA]</scope>
    <source>
        <strain evidence="2 3">Slthf1</strain>
    </source>
</reference>
<evidence type="ECO:0000256" key="1">
    <source>
        <dbReference type="SAM" id="Phobius"/>
    </source>
</evidence>
<evidence type="ECO:0000313" key="3">
    <source>
        <dbReference type="Proteomes" id="UP000503197"/>
    </source>
</evidence>
<keyword evidence="1" id="KW-0812">Transmembrane</keyword>
<protein>
    <submittedName>
        <fullName evidence="2">Uncharacterized protein</fullName>
    </submittedName>
</protein>
<dbReference type="AlphaFoldDB" id="A0A6F8SVB4"/>
<evidence type="ECO:0000313" key="2">
    <source>
        <dbReference type="EMBL" id="BCA91877.1"/>
    </source>
</evidence>
<keyword evidence="1" id="KW-0472">Membrane</keyword>
<organism evidence="2 3">
    <name type="scientific">Vreelandella aquamarina</name>
    <dbReference type="NCBI Taxonomy" id="77097"/>
    <lineage>
        <taxon>Bacteria</taxon>
        <taxon>Pseudomonadati</taxon>
        <taxon>Pseudomonadota</taxon>
        <taxon>Gammaproteobacteria</taxon>
        <taxon>Oceanospirillales</taxon>
        <taxon>Halomonadaceae</taxon>
        <taxon>Vreelandella</taxon>
    </lineage>
</organism>
<dbReference type="Proteomes" id="UP000503197">
    <property type="component" value="Chromosome"/>
</dbReference>
<dbReference type="EMBL" id="AP022821">
    <property type="protein sequence ID" value="BCA91877.1"/>
    <property type="molecule type" value="Genomic_DNA"/>
</dbReference>
<keyword evidence="1" id="KW-1133">Transmembrane helix</keyword>
<accession>A0A6F8SVB4</accession>
<name>A0A6F8SVB4_9GAMM</name>
<sequence>MELGNLLGIAVTLLMLGGLVMTQLNGGLGMWLAVSWFGIPAFFLVAGLLVNHHSLLFGLAIAMGIYAFRRR</sequence>